<keyword evidence="4" id="KW-0186">Copper</keyword>
<keyword evidence="8" id="KW-1185">Reference proteome</keyword>
<evidence type="ECO:0000313" key="8">
    <source>
        <dbReference type="Proteomes" id="UP000034024"/>
    </source>
</evidence>
<dbReference type="GO" id="GO:0005886">
    <property type="term" value="C:plasma membrane"/>
    <property type="evidence" value="ECO:0007669"/>
    <property type="project" value="TreeGrafter"/>
</dbReference>
<keyword evidence="2" id="KW-0479">Metal-binding</keyword>
<dbReference type="GO" id="GO:0005507">
    <property type="term" value="F:copper ion binding"/>
    <property type="evidence" value="ECO:0007669"/>
    <property type="project" value="InterPro"/>
</dbReference>
<dbReference type="EMBL" id="CP011389">
    <property type="protein sequence ID" value="AKH16361.1"/>
    <property type="molecule type" value="Genomic_DNA"/>
</dbReference>
<reference evidence="7 8" key="1">
    <citation type="submission" date="2015-01" db="EMBL/GenBank/DDBJ databases">
        <title>Deinococcus soli/N5/whole genome sequencing.</title>
        <authorList>
            <person name="Kim M.K."/>
            <person name="Srinivasan S."/>
            <person name="Lee J.-J."/>
        </authorList>
    </citation>
    <scope>NUCLEOTIDE SEQUENCE [LARGE SCALE GENOMIC DNA]</scope>
    <source>
        <strain evidence="7 8">N5</strain>
    </source>
</reference>
<evidence type="ECO:0000256" key="1">
    <source>
        <dbReference type="ARBA" id="ARBA00004196"/>
    </source>
</evidence>
<dbReference type="PATRIC" id="fig|1309411.5.peg.840"/>
<feature type="domain" description="CopC" evidence="6">
    <location>
        <begin position="19"/>
        <end position="131"/>
    </location>
</feature>
<evidence type="ECO:0000256" key="4">
    <source>
        <dbReference type="ARBA" id="ARBA00023008"/>
    </source>
</evidence>
<evidence type="ECO:0000256" key="3">
    <source>
        <dbReference type="ARBA" id="ARBA00022729"/>
    </source>
</evidence>
<proteinExistence type="predicted"/>
<dbReference type="SUPFAM" id="SSF81296">
    <property type="entry name" value="E set domains"/>
    <property type="match status" value="1"/>
</dbReference>
<protein>
    <submittedName>
        <fullName evidence="7">Copper resistance protein CopC</fullName>
    </submittedName>
</protein>
<dbReference type="PANTHER" id="PTHR34820:SF4">
    <property type="entry name" value="INNER MEMBRANE PROTEIN YEBZ"/>
    <property type="match status" value="1"/>
</dbReference>
<evidence type="ECO:0000313" key="7">
    <source>
        <dbReference type="EMBL" id="AKH16361.1"/>
    </source>
</evidence>
<evidence type="ECO:0000256" key="2">
    <source>
        <dbReference type="ARBA" id="ARBA00022723"/>
    </source>
</evidence>
<feature type="chain" id="PRO_5002517477" evidence="5">
    <location>
        <begin position="21"/>
        <end position="132"/>
    </location>
</feature>
<evidence type="ECO:0000259" key="6">
    <source>
        <dbReference type="Pfam" id="PF04234"/>
    </source>
</evidence>
<dbReference type="GO" id="GO:0006825">
    <property type="term" value="P:copper ion transport"/>
    <property type="evidence" value="ECO:0007669"/>
    <property type="project" value="InterPro"/>
</dbReference>
<dbReference type="GO" id="GO:0030313">
    <property type="term" value="C:cell envelope"/>
    <property type="evidence" value="ECO:0007669"/>
    <property type="project" value="UniProtKB-SubCell"/>
</dbReference>
<organism evidence="7 8">
    <name type="scientific">Deinococcus soli</name>
    <name type="common">ex Cha et al. 2016</name>
    <dbReference type="NCBI Taxonomy" id="1309411"/>
    <lineage>
        <taxon>Bacteria</taxon>
        <taxon>Thermotogati</taxon>
        <taxon>Deinococcota</taxon>
        <taxon>Deinococci</taxon>
        <taxon>Deinococcales</taxon>
        <taxon>Deinococcaceae</taxon>
        <taxon>Deinococcus</taxon>
    </lineage>
</organism>
<dbReference type="Pfam" id="PF04234">
    <property type="entry name" value="CopC"/>
    <property type="match status" value="1"/>
</dbReference>
<dbReference type="RefSeq" id="WP_046842936.1">
    <property type="nucleotide sequence ID" value="NZ_CP011389.1"/>
</dbReference>
<accession>A0A0F7JJP2</accession>
<dbReference type="InterPro" id="IPR032694">
    <property type="entry name" value="CopC/D"/>
</dbReference>
<comment type="subcellular location">
    <subcellularLocation>
        <location evidence="1">Cell envelope</location>
    </subcellularLocation>
</comment>
<evidence type="ECO:0000256" key="5">
    <source>
        <dbReference type="SAM" id="SignalP"/>
    </source>
</evidence>
<feature type="signal peptide" evidence="5">
    <location>
        <begin position="1"/>
        <end position="20"/>
    </location>
</feature>
<dbReference type="GO" id="GO:0046688">
    <property type="term" value="P:response to copper ion"/>
    <property type="evidence" value="ECO:0007669"/>
    <property type="project" value="InterPro"/>
</dbReference>
<dbReference type="OrthoDB" id="2353937at2"/>
<dbReference type="PANTHER" id="PTHR34820">
    <property type="entry name" value="INNER MEMBRANE PROTEIN YEBZ"/>
    <property type="match status" value="1"/>
</dbReference>
<dbReference type="AlphaFoldDB" id="A0A0F7JJP2"/>
<dbReference type="InterPro" id="IPR014755">
    <property type="entry name" value="Cu-Rt/internalin_Ig-like"/>
</dbReference>
<dbReference type="KEGG" id="dch:SY84_04070"/>
<keyword evidence="3 5" id="KW-0732">Signal</keyword>
<dbReference type="Gene3D" id="2.60.40.1220">
    <property type="match status" value="1"/>
</dbReference>
<gene>
    <name evidence="7" type="ORF">SY84_04070</name>
</gene>
<dbReference type="GO" id="GO:0042597">
    <property type="term" value="C:periplasmic space"/>
    <property type="evidence" value="ECO:0007669"/>
    <property type="project" value="InterPro"/>
</dbReference>
<name>A0A0F7JJP2_9DEIO</name>
<dbReference type="InterPro" id="IPR007348">
    <property type="entry name" value="CopC_dom"/>
</dbReference>
<sequence length="132" mass="13878">MKKILPLLTALTLSVAAAHTAVSGVTPALNAAVTAPKTVTLAFSEPVELRFSTFRVMAVPAGVTVAEAARRALAEKPDSVMLANQPVRLSGAAARLALTLKPRLKPGHYVIAWKILSEDGHPVTGSSTFRVR</sequence>
<dbReference type="Proteomes" id="UP000034024">
    <property type="component" value="Chromosome"/>
</dbReference>
<dbReference type="InterPro" id="IPR014756">
    <property type="entry name" value="Ig_E-set"/>
</dbReference>